<proteinExistence type="predicted"/>
<accession>A0ABS3H1X1</accession>
<reference evidence="2 3" key="1">
    <citation type="submission" date="2021-03" db="EMBL/GenBank/DDBJ databases">
        <title>Enterococcal diversity collection.</title>
        <authorList>
            <person name="Gilmore M.S."/>
            <person name="Schwartzman J."/>
            <person name="Van Tyne D."/>
            <person name="Martin M."/>
            <person name="Earl A.M."/>
            <person name="Manson A.L."/>
            <person name="Straub T."/>
            <person name="Salamzade R."/>
            <person name="Saavedra J."/>
            <person name="Lebreton F."/>
            <person name="Prichula J."/>
            <person name="Schaufler K."/>
            <person name="Gaca A."/>
            <person name="Sgardioli B."/>
            <person name="Wagenaar J."/>
            <person name="Strong T."/>
        </authorList>
    </citation>
    <scope>NUCLEOTIDE SEQUENCE [LARGE SCALE GENOMIC DNA]</scope>
    <source>
        <strain evidence="2 3">DIV0869a</strain>
    </source>
</reference>
<sequence>MLPDEDVIAFVGTFMMLGVLVLTVLERVGRITTEEGLRLIIFAVGFVIILWFFYLVFKSIRR</sequence>
<dbReference type="RefSeq" id="WP_207113018.1">
    <property type="nucleotide sequence ID" value="NZ_JAFLWD010000028.1"/>
</dbReference>
<feature type="transmembrane region" description="Helical" evidence="1">
    <location>
        <begin position="7"/>
        <end position="25"/>
    </location>
</feature>
<protein>
    <submittedName>
        <fullName evidence="2">Uncharacterized protein</fullName>
    </submittedName>
</protein>
<evidence type="ECO:0000313" key="2">
    <source>
        <dbReference type="EMBL" id="MBO0440991.1"/>
    </source>
</evidence>
<name>A0ABS3H1X1_9ENTE</name>
<feature type="transmembrane region" description="Helical" evidence="1">
    <location>
        <begin position="37"/>
        <end position="57"/>
    </location>
</feature>
<keyword evidence="1" id="KW-0472">Membrane</keyword>
<dbReference type="EMBL" id="JAFLWD010000028">
    <property type="protein sequence ID" value="MBO0440991.1"/>
    <property type="molecule type" value="Genomic_DNA"/>
</dbReference>
<dbReference type="Proteomes" id="UP000664632">
    <property type="component" value="Unassembled WGS sequence"/>
</dbReference>
<evidence type="ECO:0000313" key="3">
    <source>
        <dbReference type="Proteomes" id="UP000664632"/>
    </source>
</evidence>
<gene>
    <name evidence="2" type="ORF">JZO69_11515</name>
</gene>
<keyword evidence="3" id="KW-1185">Reference proteome</keyword>
<organism evidence="2 3">
    <name type="scientific">Candidatus Enterococcus ikei</name>
    <dbReference type="NCBI Taxonomy" id="2815326"/>
    <lineage>
        <taxon>Bacteria</taxon>
        <taxon>Bacillati</taxon>
        <taxon>Bacillota</taxon>
        <taxon>Bacilli</taxon>
        <taxon>Lactobacillales</taxon>
        <taxon>Enterococcaceae</taxon>
        <taxon>Enterococcus</taxon>
    </lineage>
</organism>
<keyword evidence="1" id="KW-1133">Transmembrane helix</keyword>
<keyword evidence="1" id="KW-0812">Transmembrane</keyword>
<comment type="caution">
    <text evidence="2">The sequence shown here is derived from an EMBL/GenBank/DDBJ whole genome shotgun (WGS) entry which is preliminary data.</text>
</comment>
<evidence type="ECO:0000256" key="1">
    <source>
        <dbReference type="SAM" id="Phobius"/>
    </source>
</evidence>